<evidence type="ECO:0000313" key="1">
    <source>
        <dbReference type="EMBL" id="JAD79912.1"/>
    </source>
</evidence>
<reference evidence="1" key="1">
    <citation type="submission" date="2014-09" db="EMBL/GenBank/DDBJ databases">
        <authorList>
            <person name="Magalhaes I.L.F."/>
            <person name="Oliveira U."/>
            <person name="Santos F.R."/>
            <person name="Vidigal T.H.D.A."/>
            <person name="Brescovit A.D."/>
            <person name="Santos A.J."/>
        </authorList>
    </citation>
    <scope>NUCLEOTIDE SEQUENCE</scope>
    <source>
        <tissue evidence="1">Shoot tissue taken approximately 20 cm above the soil surface</tissue>
    </source>
</reference>
<name>A0A0A9D848_ARUDO</name>
<dbReference type="AlphaFoldDB" id="A0A0A9D848"/>
<sequence>MQDNELLCAQHHRRACHQHHSLNLWEKIQNHTLCLHSKMNTFLFVRLIVELKTSSPSVRHPPITKVLIHIPEGAKSHLIFA</sequence>
<organism evidence="1">
    <name type="scientific">Arundo donax</name>
    <name type="common">Giant reed</name>
    <name type="synonym">Donax arundinaceus</name>
    <dbReference type="NCBI Taxonomy" id="35708"/>
    <lineage>
        <taxon>Eukaryota</taxon>
        <taxon>Viridiplantae</taxon>
        <taxon>Streptophyta</taxon>
        <taxon>Embryophyta</taxon>
        <taxon>Tracheophyta</taxon>
        <taxon>Spermatophyta</taxon>
        <taxon>Magnoliopsida</taxon>
        <taxon>Liliopsida</taxon>
        <taxon>Poales</taxon>
        <taxon>Poaceae</taxon>
        <taxon>PACMAD clade</taxon>
        <taxon>Arundinoideae</taxon>
        <taxon>Arundineae</taxon>
        <taxon>Arundo</taxon>
    </lineage>
</organism>
<protein>
    <submittedName>
        <fullName evidence="1">Uncharacterized protein</fullName>
    </submittedName>
</protein>
<dbReference type="EMBL" id="GBRH01217983">
    <property type="protein sequence ID" value="JAD79912.1"/>
    <property type="molecule type" value="Transcribed_RNA"/>
</dbReference>
<reference evidence="1" key="2">
    <citation type="journal article" date="2015" name="Data Brief">
        <title>Shoot transcriptome of the giant reed, Arundo donax.</title>
        <authorList>
            <person name="Barrero R.A."/>
            <person name="Guerrero F.D."/>
            <person name="Moolhuijzen P."/>
            <person name="Goolsby J.A."/>
            <person name="Tidwell J."/>
            <person name="Bellgard S.E."/>
            <person name="Bellgard M.I."/>
        </authorList>
    </citation>
    <scope>NUCLEOTIDE SEQUENCE</scope>
    <source>
        <tissue evidence="1">Shoot tissue taken approximately 20 cm above the soil surface</tissue>
    </source>
</reference>
<accession>A0A0A9D848</accession>
<proteinExistence type="predicted"/>